<evidence type="ECO:0000256" key="2">
    <source>
        <dbReference type="ARBA" id="ARBA00022801"/>
    </source>
</evidence>
<feature type="repeat" description="Cell wall-binding" evidence="3">
    <location>
        <begin position="663"/>
        <end position="682"/>
    </location>
</feature>
<sequence>MQKFKRKAVSIALSLAMLFSILPASGALAADENQVQESVSQTEAASAEQLEVQSEAEGGEVQTQEMSVPQLQYLYIDTPYLMTPDTQKIMVSFQDEVELESVSMVYENVETAEQYEVWAGEIQDATAVFSIDYLENSTAGSYHLLKVRTVSDGVTNEIDLGEAGIDSRFGVNQECDTQPDAVVEEESTSSSARTVNEPGNPVNFLTYDEEGELVESESVEEAVEEAKTDVPAVASRVAETSEKAGNLIVVIDPGHGGYDPGAVGVNGAKEKDLTLKIAKYCKEELEKYGGVTVYMTRTTDTGLSPSNNLSDDLKKRVEYAKGKKADVLVSMHLNSTGLGKAHGAEVYYPNANYNPGVGNEGKNLASKIQKELVGLGLTDRGIKIRNSGTNTLYPDGSLQDYYALIWQSKRAGFPAIIVEHAFIDNIDDYNKYLSSDAKLKALGIADAKGIAQAYGLGKGQWIQNDKGWWYQYADGSYAKNTWEAINGAWYHFDSNGYMQTGWFTEGTAKYYLDPASGVMLTGWQQINNKWYYFNGSGIMLTGWQWIGTTCYYFDGTGVMAADTWIGNDYVNSNGAWVPGMIKPGWVQDEGGWWYRHKDGSYTRSNWEKIEGQWYYFNAAGYMVTGWQNIGGSWYYMDTSGKMLTGWQTIGSSKYYLNGSGVMLTGWQWINSKCYYFTASGAMASNTWIGNDYVDASGAWVPGKVKEEAKWILDGRGWWYRHSDGSYTKSNWEVIGGQWYYFDAAGYMVTGWHWIGGKCYYFASSGAMASNTWIGNDYVDASGAWVPGKVKEEAKWILDRRGWWYRHSDGSYTKSNWEVIGGQRYYFDAAGYMVTGWQNVGGSWYYMDGSGKMVTGWIALGGTHYYLNTSGAMHKGWLKDGGTWYYLNPTANNFGAEGAMTRGYRQIDGVWYYFNKEVSPEGAMTYEGVTPIMGATALGNKTTAVNKMVKMYMNSKRTYPSGALSKGGASNITQFCEILYDEAVVENVKPEVVFGQAMKETGYLQFGGDVKVEQFNFAGLGATGGVPGESFKDVRTGIRAQVQHLKAYASKDSPKNEIVDTRFAYVTRNCAPYVEWLGIKENPDGKGWAAARKYGMSLMESYIKPIYGM</sequence>
<dbReference type="Gene3D" id="2.10.270.10">
    <property type="entry name" value="Cholin Binding"/>
    <property type="match status" value="4"/>
</dbReference>
<dbReference type="GO" id="GO:0008745">
    <property type="term" value="F:N-acetylmuramoyl-L-alanine amidase activity"/>
    <property type="evidence" value="ECO:0007669"/>
    <property type="project" value="InterPro"/>
</dbReference>
<feature type="repeat" description="Cell wall-binding" evidence="3">
    <location>
        <begin position="728"/>
        <end position="747"/>
    </location>
</feature>
<feature type="repeat" description="Cell wall-binding" evidence="3">
    <location>
        <begin position="603"/>
        <end position="622"/>
    </location>
</feature>
<name>A0A850HI50_9FIRM</name>
<dbReference type="InterPro" id="IPR002508">
    <property type="entry name" value="MurNAc-LAA_cat"/>
</dbReference>
<dbReference type="Pfam" id="PF19127">
    <property type="entry name" value="Choline_bind_3"/>
    <property type="match status" value="4"/>
</dbReference>
<dbReference type="Proteomes" id="UP000528555">
    <property type="component" value="Unassembled WGS sequence"/>
</dbReference>
<protein>
    <submittedName>
        <fullName evidence="7">N-acetylmuramoyl-L-alanine amidase</fullName>
    </submittedName>
</protein>
<evidence type="ECO:0000313" key="9">
    <source>
        <dbReference type="Proteomes" id="UP000701680"/>
    </source>
</evidence>
<dbReference type="GO" id="GO:0009253">
    <property type="term" value="P:peptidoglycan catabolic process"/>
    <property type="evidence" value="ECO:0007669"/>
    <property type="project" value="InterPro"/>
</dbReference>
<feature type="domain" description="MurNAc-LAA" evidence="5">
    <location>
        <begin position="317"/>
        <end position="451"/>
    </location>
</feature>
<evidence type="ECO:0000313" key="6">
    <source>
        <dbReference type="EMBL" id="NSK14126.1"/>
    </source>
</evidence>
<reference evidence="7" key="2">
    <citation type="submission" date="2020-02" db="EMBL/GenBank/DDBJ databases">
        <authorList>
            <person name="Littmann E."/>
            <person name="Sorbara M."/>
        </authorList>
    </citation>
    <scope>NUCLEOTIDE SEQUENCE</scope>
    <source>
        <strain evidence="7">MSK.17.11</strain>
        <strain evidence="6">MSK.17.38</strain>
    </source>
</reference>
<dbReference type="AlphaFoldDB" id="A0A850HI50"/>
<dbReference type="CDD" id="cd02696">
    <property type="entry name" value="MurNAc-LAA"/>
    <property type="match status" value="1"/>
</dbReference>
<dbReference type="EMBL" id="JAAITX010000002">
    <property type="protein sequence ID" value="NVH57787.1"/>
    <property type="molecule type" value="Genomic_DNA"/>
</dbReference>
<feature type="chain" id="PRO_5032672128" evidence="4">
    <location>
        <begin position="30"/>
        <end position="1108"/>
    </location>
</feature>
<dbReference type="InterPro" id="IPR018337">
    <property type="entry name" value="Cell_wall/Cho-bd_repeat"/>
</dbReference>
<dbReference type="PANTHER" id="PTHR30404:SF0">
    <property type="entry name" value="N-ACETYLMURAMOYL-L-ALANINE AMIDASE AMIC"/>
    <property type="match status" value="1"/>
</dbReference>
<evidence type="ECO:0000256" key="1">
    <source>
        <dbReference type="ARBA" id="ARBA00022737"/>
    </source>
</evidence>
<dbReference type="SUPFAM" id="SSF53187">
    <property type="entry name" value="Zn-dependent exopeptidases"/>
    <property type="match status" value="1"/>
</dbReference>
<dbReference type="Proteomes" id="UP000701680">
    <property type="component" value="Unassembled WGS sequence"/>
</dbReference>
<dbReference type="PANTHER" id="PTHR30404">
    <property type="entry name" value="N-ACETYLMURAMOYL-L-ALANINE AMIDASE"/>
    <property type="match status" value="1"/>
</dbReference>
<evidence type="ECO:0000256" key="4">
    <source>
        <dbReference type="SAM" id="SignalP"/>
    </source>
</evidence>
<evidence type="ECO:0000313" key="8">
    <source>
        <dbReference type="Proteomes" id="UP000528555"/>
    </source>
</evidence>
<dbReference type="Pfam" id="PF01520">
    <property type="entry name" value="Amidase_3"/>
    <property type="match status" value="1"/>
</dbReference>
<evidence type="ECO:0000259" key="5">
    <source>
        <dbReference type="SMART" id="SM00646"/>
    </source>
</evidence>
<evidence type="ECO:0000313" key="7">
    <source>
        <dbReference type="EMBL" id="NVH57787.1"/>
    </source>
</evidence>
<evidence type="ECO:0000256" key="3">
    <source>
        <dbReference type="PROSITE-ProRule" id="PRU00591"/>
    </source>
</evidence>
<dbReference type="InterPro" id="IPR050695">
    <property type="entry name" value="N-acetylmuramoyl_amidase_3"/>
</dbReference>
<feature type="repeat" description="Cell wall-binding" evidence="3">
    <location>
        <begin position="479"/>
        <end position="498"/>
    </location>
</feature>
<feature type="signal peptide" evidence="4">
    <location>
        <begin position="1"/>
        <end position="29"/>
    </location>
</feature>
<dbReference type="Gene3D" id="3.40.630.40">
    <property type="entry name" value="Zn-dependent exopeptidases"/>
    <property type="match status" value="1"/>
</dbReference>
<proteinExistence type="predicted"/>
<dbReference type="SMART" id="SM00646">
    <property type="entry name" value="Ami_3"/>
    <property type="match status" value="1"/>
</dbReference>
<feature type="repeat" description="Cell wall-binding" evidence="3">
    <location>
        <begin position="520"/>
        <end position="539"/>
    </location>
</feature>
<dbReference type="SUPFAM" id="SSF69360">
    <property type="entry name" value="Cell wall binding repeat"/>
    <property type="match status" value="4"/>
</dbReference>
<dbReference type="GO" id="GO:0030288">
    <property type="term" value="C:outer membrane-bounded periplasmic space"/>
    <property type="evidence" value="ECO:0007669"/>
    <property type="project" value="TreeGrafter"/>
</dbReference>
<feature type="repeat" description="Cell wall-binding" evidence="3">
    <location>
        <begin position="623"/>
        <end position="642"/>
    </location>
</feature>
<dbReference type="RefSeq" id="WP_101695486.1">
    <property type="nucleotide sequence ID" value="NZ_JAAITX010000002.1"/>
</dbReference>
<feature type="repeat" description="Cell wall-binding" evidence="3">
    <location>
        <begin position="643"/>
        <end position="662"/>
    </location>
</feature>
<organism evidence="7 8">
    <name type="scientific">Dorea phocaeensis</name>
    <dbReference type="NCBI Taxonomy" id="2040291"/>
    <lineage>
        <taxon>Bacteria</taxon>
        <taxon>Bacillati</taxon>
        <taxon>Bacillota</taxon>
        <taxon>Clostridia</taxon>
        <taxon>Lachnospirales</taxon>
        <taxon>Lachnospiraceae</taxon>
        <taxon>Dorea</taxon>
    </lineage>
</organism>
<keyword evidence="1" id="KW-0677">Repeat</keyword>
<dbReference type="PROSITE" id="PS51170">
    <property type="entry name" value="CW"/>
    <property type="match status" value="9"/>
</dbReference>
<comment type="caution">
    <text evidence="7">The sequence shown here is derived from an EMBL/GenBank/DDBJ whole genome shotgun (WGS) entry which is preliminary data.</text>
</comment>
<gene>
    <name evidence="7" type="ORF">G5A66_03780</name>
    <name evidence="6" type="ORF">G5A75_04420</name>
</gene>
<reference evidence="8 9" key="1">
    <citation type="journal article" date="2020" name="Cell Host Microbe">
        <title>Functional and Genomic Variation between Human-Derived Isolates of Lachnospiraceae Reveals Inter- and Intra-Species Diversity.</title>
        <authorList>
            <person name="Sorbara M.T."/>
            <person name="Littmann E.R."/>
            <person name="Fontana E."/>
            <person name="Moody T.U."/>
            <person name="Kohout C.E."/>
            <person name="Gjonbalaj M."/>
            <person name="Eaton V."/>
            <person name="Seok R."/>
            <person name="Leiner I.M."/>
            <person name="Pamer E.G."/>
        </authorList>
    </citation>
    <scope>NUCLEOTIDE SEQUENCE [LARGE SCALE GENOMIC DNA]</scope>
    <source>
        <strain evidence="7 8">MSK.17.11</strain>
        <strain evidence="6 9">MSK.17.38</strain>
    </source>
</reference>
<keyword evidence="4" id="KW-0732">Signal</keyword>
<keyword evidence="2" id="KW-0378">Hydrolase</keyword>
<accession>A0A850HI50</accession>
<dbReference type="Pfam" id="PF01473">
    <property type="entry name" value="Choline_bind_1"/>
    <property type="match status" value="6"/>
</dbReference>
<keyword evidence="8" id="KW-1185">Reference proteome</keyword>
<feature type="repeat" description="Cell wall-binding" evidence="3">
    <location>
        <begin position="833"/>
        <end position="852"/>
    </location>
</feature>
<dbReference type="OrthoDB" id="2051435at2"/>
<dbReference type="EMBL" id="JAAIUO010000002">
    <property type="protein sequence ID" value="NSK14126.1"/>
    <property type="molecule type" value="Genomic_DNA"/>
</dbReference>
<feature type="repeat" description="Cell wall-binding" evidence="3">
    <location>
        <begin position="748"/>
        <end position="767"/>
    </location>
</feature>